<accession>A0A5E4ZK68</accession>
<sequence>MTIPPNSLLNGPNLPIASLPGHHFSDRRLGELSRFNSTIAENARPPDSVFLAFLNNFTHMGPVDIIRDCFSSGGKKSEVLSRLARCHVATSSAGRDFLVCRDMLRQVNQDAWELLRGLTPAARETMLKGATLGARDLIVLTFPDYELRMPLESDCFGDGDGALSEAESRQLMMKRDDTDRTLIGNFAREQKRSHAGYYDSGVLRAWSSFLERCRGQMPIESFGGRDTFEALALAYRAVARGAATQANHAGIPLVSALRISAKLFDAADKPKASGLVWRDIAKHHHEAGETSWKIDALNRAGAKLSLAADLFLTLTQEGKAKECLEMAFDVYRESGNLAQTIRTGMALYERHIGSNFQSEARAVAAVVANTARRMGDSAGFRRWNALATQGLPVNDGVLGATTSTPPFESGVAPESL</sequence>
<proteinExistence type="predicted"/>
<dbReference type="Proteomes" id="UP000383122">
    <property type="component" value="Unassembled WGS sequence"/>
</dbReference>
<gene>
    <name evidence="1" type="ORF">PAN31117_00553</name>
</gene>
<keyword evidence="2" id="KW-1185">Reference proteome</keyword>
<protein>
    <submittedName>
        <fullName evidence="1">Uncharacterized protein</fullName>
    </submittedName>
</protein>
<name>A0A5E4ZK68_9BURK</name>
<dbReference type="AlphaFoldDB" id="A0A5E4ZK68"/>
<evidence type="ECO:0000313" key="1">
    <source>
        <dbReference type="EMBL" id="VVE61366.1"/>
    </source>
</evidence>
<evidence type="ECO:0000313" key="2">
    <source>
        <dbReference type="Proteomes" id="UP000383122"/>
    </source>
</evidence>
<organism evidence="1 2">
    <name type="scientific">Pandoraea anapnoica</name>
    <dbReference type="NCBI Taxonomy" id="2508301"/>
    <lineage>
        <taxon>Bacteria</taxon>
        <taxon>Pseudomonadati</taxon>
        <taxon>Pseudomonadota</taxon>
        <taxon>Betaproteobacteria</taxon>
        <taxon>Burkholderiales</taxon>
        <taxon>Burkholderiaceae</taxon>
        <taxon>Pandoraea</taxon>
    </lineage>
</organism>
<dbReference type="EMBL" id="CABPSP010000001">
    <property type="protein sequence ID" value="VVE61366.1"/>
    <property type="molecule type" value="Genomic_DNA"/>
</dbReference>
<reference evidence="1 2" key="1">
    <citation type="submission" date="2019-08" db="EMBL/GenBank/DDBJ databases">
        <authorList>
            <person name="Peeters C."/>
        </authorList>
    </citation>
    <scope>NUCLEOTIDE SEQUENCE [LARGE SCALE GENOMIC DNA]</scope>
    <source>
        <strain evidence="1 2">LMG 31117</strain>
    </source>
</reference>